<dbReference type="GO" id="GO:0015079">
    <property type="term" value="F:potassium ion transmembrane transporter activity"/>
    <property type="evidence" value="ECO:0007669"/>
    <property type="project" value="InterPro"/>
</dbReference>
<evidence type="ECO:0000313" key="9">
    <source>
        <dbReference type="EMBL" id="EFY08043.1"/>
    </source>
</evidence>
<dbReference type="GO" id="GO:0005886">
    <property type="term" value="C:plasma membrane"/>
    <property type="evidence" value="ECO:0007669"/>
    <property type="project" value="InterPro"/>
</dbReference>
<dbReference type="NCBIfam" id="NF007030">
    <property type="entry name" value="PRK09496.1-1"/>
    <property type="match status" value="1"/>
</dbReference>
<protein>
    <recommendedName>
        <fullName evidence="1">Trk system potassium uptake protein TrkA</fullName>
    </recommendedName>
</protein>
<keyword evidence="5" id="KW-0520">NAD</keyword>
<evidence type="ECO:0000256" key="5">
    <source>
        <dbReference type="ARBA" id="ARBA00023027"/>
    </source>
</evidence>
<dbReference type="STRING" id="762983.HMPREF9444_00094"/>
<dbReference type="SUPFAM" id="SSF116726">
    <property type="entry name" value="TrkA C-terminal domain-like"/>
    <property type="match status" value="1"/>
</dbReference>
<dbReference type="InterPro" id="IPR036291">
    <property type="entry name" value="NAD(P)-bd_dom_sf"/>
</dbReference>
<dbReference type="Gene3D" id="3.40.50.720">
    <property type="entry name" value="NAD(P)-binding Rossmann-like Domain"/>
    <property type="match status" value="2"/>
</dbReference>
<evidence type="ECO:0000313" key="10">
    <source>
        <dbReference type="Proteomes" id="UP000018458"/>
    </source>
</evidence>
<organism evidence="9 10">
    <name type="scientific">Succinatimonas hippei (strain DSM 22608 / JCM 16073 / KCTC 15190 / YIT 12066)</name>
    <dbReference type="NCBI Taxonomy" id="762983"/>
    <lineage>
        <taxon>Bacteria</taxon>
        <taxon>Pseudomonadati</taxon>
        <taxon>Pseudomonadota</taxon>
        <taxon>Gammaproteobacteria</taxon>
        <taxon>Aeromonadales</taxon>
        <taxon>Succinivibrionaceae</taxon>
        <taxon>Succinatimonas</taxon>
    </lineage>
</organism>
<dbReference type="Pfam" id="PF02080">
    <property type="entry name" value="TrkA_C"/>
    <property type="match status" value="1"/>
</dbReference>
<keyword evidence="4" id="KW-0630">Potassium</keyword>
<dbReference type="InterPro" id="IPR006037">
    <property type="entry name" value="RCK_C"/>
</dbReference>
<comment type="caution">
    <text evidence="9">The sequence shown here is derived from an EMBL/GenBank/DDBJ whole genome shotgun (WGS) entry which is preliminary data.</text>
</comment>
<feature type="domain" description="RCK N-terminal" evidence="7">
    <location>
        <begin position="1"/>
        <end position="123"/>
    </location>
</feature>
<dbReference type="PRINTS" id="PR00335">
    <property type="entry name" value="KUPTAKETRKA"/>
</dbReference>
<dbReference type="InterPro" id="IPR003148">
    <property type="entry name" value="RCK_N"/>
</dbReference>
<dbReference type="RefSeq" id="WP_009142323.1">
    <property type="nucleotide sequence ID" value="NZ_GL830944.1"/>
</dbReference>
<evidence type="ECO:0000259" key="8">
    <source>
        <dbReference type="PROSITE" id="PS51202"/>
    </source>
</evidence>
<dbReference type="OrthoDB" id="9775180at2"/>
<dbReference type="Proteomes" id="UP000018458">
    <property type="component" value="Unassembled WGS sequence"/>
</dbReference>
<accession>E8LHD5</accession>
<dbReference type="AlphaFoldDB" id="E8LHD5"/>
<dbReference type="NCBIfam" id="NF007032">
    <property type="entry name" value="PRK09496.1-4"/>
    <property type="match status" value="1"/>
</dbReference>
<reference evidence="9 10" key="1">
    <citation type="submission" date="2011-01" db="EMBL/GenBank/DDBJ databases">
        <authorList>
            <person name="Weinstock G."/>
            <person name="Sodergren E."/>
            <person name="Clifton S."/>
            <person name="Fulton L."/>
            <person name="Fulton B."/>
            <person name="Courtney L."/>
            <person name="Fronick C."/>
            <person name="Harrison M."/>
            <person name="Strong C."/>
            <person name="Farmer C."/>
            <person name="Delahaunty K."/>
            <person name="Markovic C."/>
            <person name="Hall O."/>
            <person name="Minx P."/>
            <person name="Tomlinson C."/>
            <person name="Mitreva M."/>
            <person name="Hou S."/>
            <person name="Chen J."/>
            <person name="Wollam A."/>
            <person name="Pepin K.H."/>
            <person name="Johnson M."/>
            <person name="Bhonagiri V."/>
            <person name="Zhang X."/>
            <person name="Suruliraj S."/>
            <person name="Warren W."/>
            <person name="Chinwalla A."/>
            <person name="Mardis E.R."/>
            <person name="Wilson R.K."/>
        </authorList>
    </citation>
    <scope>NUCLEOTIDE SEQUENCE [LARGE SCALE GENOMIC DNA]</scope>
    <source>
        <strain evidence="10">DSM 22608 / JCM 16073 / KCTC 15190 / YIT 12066</strain>
    </source>
</reference>
<feature type="domain" description="RCK C-terminal" evidence="8">
    <location>
        <begin position="368"/>
        <end position="453"/>
    </location>
</feature>
<proteinExistence type="predicted"/>
<dbReference type="NCBIfam" id="NF007031">
    <property type="entry name" value="PRK09496.1-2"/>
    <property type="match status" value="1"/>
</dbReference>
<dbReference type="Gene3D" id="3.30.70.1450">
    <property type="entry name" value="Regulator of K+ conductance, C-terminal domain"/>
    <property type="match status" value="2"/>
</dbReference>
<keyword evidence="2" id="KW-0813">Transport</keyword>
<dbReference type="eggNOG" id="COG0569">
    <property type="taxonomic scope" value="Bacteria"/>
</dbReference>
<gene>
    <name evidence="9" type="primary">trkA</name>
    <name evidence="9" type="ORF">HMPREF9444_00094</name>
</gene>
<name>E8LHD5_SUCHY</name>
<evidence type="ECO:0000256" key="6">
    <source>
        <dbReference type="ARBA" id="ARBA00023065"/>
    </source>
</evidence>
<evidence type="ECO:0000256" key="1">
    <source>
        <dbReference type="ARBA" id="ARBA00017378"/>
    </source>
</evidence>
<dbReference type="InterPro" id="IPR006036">
    <property type="entry name" value="K_uptake_TrkA"/>
</dbReference>
<evidence type="ECO:0000256" key="2">
    <source>
        <dbReference type="ARBA" id="ARBA00022448"/>
    </source>
</evidence>
<dbReference type="EMBL" id="AEVO01000006">
    <property type="protein sequence ID" value="EFY08043.1"/>
    <property type="molecule type" value="Genomic_DNA"/>
</dbReference>
<dbReference type="InterPro" id="IPR036721">
    <property type="entry name" value="RCK_C_sf"/>
</dbReference>
<dbReference type="Pfam" id="PF02254">
    <property type="entry name" value="TrkA_N"/>
    <property type="match status" value="2"/>
</dbReference>
<dbReference type="PANTHER" id="PTHR43833">
    <property type="entry name" value="POTASSIUM CHANNEL PROTEIN 2-RELATED-RELATED"/>
    <property type="match status" value="1"/>
</dbReference>
<keyword evidence="6" id="KW-0406">Ion transport</keyword>
<dbReference type="SUPFAM" id="SSF51735">
    <property type="entry name" value="NAD(P)-binding Rossmann-fold domains"/>
    <property type="match status" value="2"/>
</dbReference>
<feature type="domain" description="RCK N-terminal" evidence="7">
    <location>
        <begin position="230"/>
        <end position="348"/>
    </location>
</feature>
<keyword evidence="3" id="KW-0633">Potassium transport</keyword>
<dbReference type="PROSITE" id="PS51201">
    <property type="entry name" value="RCK_N"/>
    <property type="match status" value="2"/>
</dbReference>
<dbReference type="HOGENOM" id="CLU_046525_0_2_6"/>
<dbReference type="InterPro" id="IPR050721">
    <property type="entry name" value="Trk_Ktr_HKT_K-transport"/>
</dbReference>
<evidence type="ECO:0000259" key="7">
    <source>
        <dbReference type="PROSITE" id="PS51201"/>
    </source>
</evidence>
<evidence type="ECO:0000256" key="3">
    <source>
        <dbReference type="ARBA" id="ARBA00022538"/>
    </source>
</evidence>
<dbReference type="PROSITE" id="PS51202">
    <property type="entry name" value="RCK_C"/>
    <property type="match status" value="1"/>
</dbReference>
<keyword evidence="10" id="KW-1185">Reference proteome</keyword>
<sequence length="461" mass="51041">MRIIIIGATTAGIGLAEYLVGSGHAVTLIDTPSEELSQIGNRLDLRVVQGMPSRPSVLRSAGAENTELLVATSNIDEINMAACSIAGALFQIPRKIARIRTPDYLTEADEIFGPHAIPIDHIIAPEHLIADFIMDLIDLPGALSVSNYCAGRLVIAAAKCSRGGKLLGQKVSKLEDFGAKVSVLALYRNEQPVKDFLNAELCESDEIYFCCEKSRSLSVLGGILPIDQCVKTITIAGGSHISDELARRLSRRFRVKLIESDPQRAKRVADSLQDTEVEIFCSNPSDINFILEEHIYDSDYFIAATNDDETNIISSFMIKRTNHAKTFTIIRNESYLTLASSREIDTIVSPKDATISELLSNIRQDGLEKTYLFRHGLAEGVELAIRGSRLSSRVIGKKIDDINLPKGVTLGLITRGNKVLKIDKDLRFEDGDHLIAFLTDHKQLRHLTKLFRPRSFWIPSW</sequence>
<evidence type="ECO:0000256" key="4">
    <source>
        <dbReference type="ARBA" id="ARBA00022958"/>
    </source>
</evidence>
<dbReference type="PANTHER" id="PTHR43833:SF5">
    <property type="entry name" value="TRK SYSTEM POTASSIUM UPTAKE PROTEIN TRKA"/>
    <property type="match status" value="1"/>
</dbReference>